<name>A0ABT9MBC3_9DEIO</name>
<comment type="caution">
    <text evidence="1">The sequence shown here is derived from an EMBL/GenBank/DDBJ whole genome shotgun (WGS) entry which is preliminary data.</text>
</comment>
<gene>
    <name evidence="1" type="ORF">QO006_001293</name>
</gene>
<dbReference type="EMBL" id="JAURUR010000002">
    <property type="protein sequence ID" value="MDP9763876.1"/>
    <property type="molecule type" value="Genomic_DNA"/>
</dbReference>
<proteinExistence type="predicted"/>
<organism evidence="1 2">
    <name type="scientific">Deinococcus enclensis</name>
    <dbReference type="NCBI Taxonomy" id="1049582"/>
    <lineage>
        <taxon>Bacteria</taxon>
        <taxon>Thermotogati</taxon>
        <taxon>Deinococcota</taxon>
        <taxon>Deinococci</taxon>
        <taxon>Deinococcales</taxon>
        <taxon>Deinococcaceae</taxon>
        <taxon>Deinococcus</taxon>
    </lineage>
</organism>
<evidence type="ECO:0000313" key="2">
    <source>
        <dbReference type="Proteomes" id="UP001232163"/>
    </source>
</evidence>
<keyword evidence="2" id="KW-1185">Reference proteome</keyword>
<reference evidence="1 2" key="1">
    <citation type="submission" date="2023-07" db="EMBL/GenBank/DDBJ databases">
        <title>Genomic Encyclopedia of Type Strains, Phase IV (KMG-IV): sequencing the most valuable type-strain genomes for metagenomic binning, comparative biology and taxonomic classification.</title>
        <authorList>
            <person name="Goeker M."/>
        </authorList>
    </citation>
    <scope>NUCLEOTIDE SEQUENCE [LARGE SCALE GENOMIC DNA]</scope>
    <source>
        <strain evidence="1 2">NIO-1023</strain>
    </source>
</reference>
<protein>
    <submittedName>
        <fullName evidence="1">Uncharacterized protein</fullName>
    </submittedName>
</protein>
<evidence type="ECO:0000313" key="1">
    <source>
        <dbReference type="EMBL" id="MDP9763876.1"/>
    </source>
</evidence>
<sequence length="80" mass="8737">MKPEEIRQRRDQFAQAALTGLLAHIDRDAPTAVREAQLNSISAEAVEIADITIARLNRTAIYPAGINPNDEAAIDNARRG</sequence>
<accession>A0ABT9MBC3</accession>
<dbReference type="Proteomes" id="UP001232163">
    <property type="component" value="Unassembled WGS sequence"/>
</dbReference>
<dbReference type="RefSeq" id="WP_307465040.1">
    <property type="nucleotide sequence ID" value="NZ_JAURUR010000002.1"/>
</dbReference>